<comment type="function">
    <text evidence="8">Digests double-stranded RNA. Involved in the processing of primary rRNA transcript to yield the immediate precursors to the large and small rRNAs (23S and 16S). Processes some mRNAs, and tRNAs when they are encoded in the rRNA operon. Processes pre-crRNA and tracrRNA of type II CRISPR loci if present in the organism.</text>
</comment>
<keyword evidence="7 8" id="KW-0694">RNA-binding</keyword>
<dbReference type="InterPro" id="IPR014720">
    <property type="entry name" value="dsRBD_dom"/>
</dbReference>
<keyword evidence="5 8" id="KW-0255">Endonuclease</keyword>
<proteinExistence type="inferred from homology"/>
<comment type="subcellular location">
    <subcellularLocation>
        <location evidence="8">Cytoplasm</location>
    </subcellularLocation>
</comment>
<feature type="domain" description="RNase III" evidence="10">
    <location>
        <begin position="12"/>
        <end position="137"/>
    </location>
</feature>
<feature type="domain" description="DRBM" evidence="9">
    <location>
        <begin position="162"/>
        <end position="231"/>
    </location>
</feature>
<dbReference type="EMBL" id="JAWLIP010000003">
    <property type="protein sequence ID" value="MDV6226466.1"/>
    <property type="molecule type" value="Genomic_DNA"/>
</dbReference>
<sequence length="239" mass="26159">MAVKRLRGPQLVAEVSRRTGFAYKDAALVEEAMTHSSARGRAGVDYQRLEFLGDRVLGLAVAELLFESFPKAPEGELSVRLNALVNAETLAEVADELDISPLIHMGSDLRGAATRKQINLRADVMEALIAVVFLEAGIDAARTFVRTHWGSRARAKGADRRDPKTALQEWAHQVAGVTPAYSVDDRQGPDHDPVFSVAVKIKGYDPAFGKGRSKREAEQAAATTMLEREGVWHRNENVS</sequence>
<dbReference type="Pfam" id="PF00035">
    <property type="entry name" value="dsrm"/>
    <property type="match status" value="1"/>
</dbReference>
<keyword evidence="12" id="KW-1185">Reference proteome</keyword>
<feature type="active site" evidence="8">
    <location>
        <position position="54"/>
    </location>
</feature>
<evidence type="ECO:0000313" key="11">
    <source>
        <dbReference type="EMBL" id="MDV6226466.1"/>
    </source>
</evidence>
<comment type="cofactor">
    <cofactor evidence="8">
        <name>Mg(2+)</name>
        <dbReference type="ChEBI" id="CHEBI:18420"/>
    </cofactor>
</comment>
<feature type="binding site" evidence="8">
    <location>
        <position position="123"/>
    </location>
    <ligand>
        <name>Mg(2+)</name>
        <dbReference type="ChEBI" id="CHEBI:18420"/>
    </ligand>
</feature>
<dbReference type="Gene3D" id="3.30.160.20">
    <property type="match status" value="1"/>
</dbReference>
<dbReference type="CDD" id="cd10845">
    <property type="entry name" value="DSRM_RNAse_III_family"/>
    <property type="match status" value="1"/>
</dbReference>
<dbReference type="Pfam" id="PF14622">
    <property type="entry name" value="Ribonucleas_3_3"/>
    <property type="match status" value="1"/>
</dbReference>
<gene>
    <name evidence="8 11" type="primary">rnc</name>
    <name evidence="11" type="ORF">R2G56_09225</name>
</gene>
<dbReference type="InterPro" id="IPR000999">
    <property type="entry name" value="RNase_III_dom"/>
</dbReference>
<dbReference type="SMART" id="SM00535">
    <property type="entry name" value="RIBOc"/>
    <property type="match status" value="1"/>
</dbReference>
<dbReference type="InterPro" id="IPR011907">
    <property type="entry name" value="RNase_III"/>
</dbReference>
<keyword evidence="6 8" id="KW-0378">Hydrolase</keyword>
<keyword evidence="8" id="KW-0963">Cytoplasm</keyword>
<evidence type="ECO:0000259" key="9">
    <source>
        <dbReference type="PROSITE" id="PS50137"/>
    </source>
</evidence>
<evidence type="ECO:0000256" key="4">
    <source>
        <dbReference type="ARBA" id="ARBA00022722"/>
    </source>
</evidence>
<comment type="similarity">
    <text evidence="2">Belongs to the ribonuclease III family.</text>
</comment>
<organism evidence="11 12">
    <name type="scientific">Nitratireductor aquimarinus</name>
    <dbReference type="NCBI Taxonomy" id="889300"/>
    <lineage>
        <taxon>Bacteria</taxon>
        <taxon>Pseudomonadati</taxon>
        <taxon>Pseudomonadota</taxon>
        <taxon>Alphaproteobacteria</taxon>
        <taxon>Hyphomicrobiales</taxon>
        <taxon>Phyllobacteriaceae</taxon>
        <taxon>Nitratireductor</taxon>
    </lineage>
</organism>
<feature type="binding site" evidence="8">
    <location>
        <position position="126"/>
    </location>
    <ligand>
        <name>Mg(2+)</name>
        <dbReference type="ChEBI" id="CHEBI:18420"/>
    </ligand>
</feature>
<keyword evidence="4 8" id="KW-0540">Nuclease</keyword>
<dbReference type="HAMAP" id="MF_00104">
    <property type="entry name" value="RNase_III"/>
    <property type="match status" value="1"/>
</dbReference>
<comment type="subunit">
    <text evidence="8">Homodimer.</text>
</comment>
<dbReference type="PROSITE" id="PS00517">
    <property type="entry name" value="RNASE_3_1"/>
    <property type="match status" value="1"/>
</dbReference>
<dbReference type="PANTHER" id="PTHR11207:SF0">
    <property type="entry name" value="RIBONUCLEASE 3"/>
    <property type="match status" value="1"/>
</dbReference>
<evidence type="ECO:0000256" key="8">
    <source>
        <dbReference type="HAMAP-Rule" id="MF_00104"/>
    </source>
</evidence>
<dbReference type="PANTHER" id="PTHR11207">
    <property type="entry name" value="RIBONUCLEASE III"/>
    <property type="match status" value="1"/>
</dbReference>
<reference evidence="11 12" key="1">
    <citation type="submission" date="2023-10" db="EMBL/GenBank/DDBJ databases">
        <authorList>
            <person name="Venkata Ramana C."/>
            <person name="Sasikala C."/>
            <person name="Dhurka M."/>
        </authorList>
    </citation>
    <scope>NUCLEOTIDE SEQUENCE [LARGE SCALE GENOMIC DNA]</scope>
    <source>
        <strain evidence="11 12">KCTC 32151</strain>
    </source>
</reference>
<evidence type="ECO:0000256" key="7">
    <source>
        <dbReference type="ARBA" id="ARBA00022884"/>
    </source>
</evidence>
<dbReference type="SMART" id="SM00358">
    <property type="entry name" value="DSRM"/>
    <property type="match status" value="1"/>
</dbReference>
<protein>
    <recommendedName>
        <fullName evidence="8">Ribonuclease 3</fullName>
        <ecNumber evidence="8">3.1.26.3</ecNumber>
    </recommendedName>
    <alternativeName>
        <fullName evidence="8">Ribonuclease III</fullName>
        <shortName evidence="8">RNase III</shortName>
    </alternativeName>
</protein>
<dbReference type="InterPro" id="IPR036389">
    <property type="entry name" value="RNase_III_sf"/>
</dbReference>
<evidence type="ECO:0000256" key="2">
    <source>
        <dbReference type="ARBA" id="ARBA00010183"/>
    </source>
</evidence>
<comment type="catalytic activity">
    <reaction evidence="1 8">
        <text>Endonucleolytic cleavage to 5'-phosphomonoester.</text>
        <dbReference type="EC" id="3.1.26.3"/>
    </reaction>
</comment>
<keyword evidence="8" id="KW-0819">tRNA processing</keyword>
<keyword evidence="3 8" id="KW-0507">mRNA processing</keyword>
<dbReference type="SUPFAM" id="SSF69065">
    <property type="entry name" value="RNase III domain-like"/>
    <property type="match status" value="1"/>
</dbReference>
<dbReference type="GO" id="GO:0004525">
    <property type="term" value="F:ribonuclease III activity"/>
    <property type="evidence" value="ECO:0007669"/>
    <property type="project" value="UniProtKB-EC"/>
</dbReference>
<evidence type="ECO:0000256" key="6">
    <source>
        <dbReference type="ARBA" id="ARBA00022801"/>
    </source>
</evidence>
<feature type="binding site" evidence="8">
    <location>
        <position position="50"/>
    </location>
    <ligand>
        <name>Mg(2+)</name>
        <dbReference type="ChEBI" id="CHEBI:18420"/>
    </ligand>
</feature>
<feature type="active site" evidence="8">
    <location>
        <position position="126"/>
    </location>
</feature>
<evidence type="ECO:0000259" key="10">
    <source>
        <dbReference type="PROSITE" id="PS50142"/>
    </source>
</evidence>
<dbReference type="CDD" id="cd00593">
    <property type="entry name" value="RIBOc"/>
    <property type="match status" value="1"/>
</dbReference>
<dbReference type="PROSITE" id="PS50137">
    <property type="entry name" value="DS_RBD"/>
    <property type="match status" value="1"/>
</dbReference>
<dbReference type="RefSeq" id="WP_206546611.1">
    <property type="nucleotide sequence ID" value="NZ_JAFKDA010000014.1"/>
</dbReference>
<evidence type="ECO:0000256" key="5">
    <source>
        <dbReference type="ARBA" id="ARBA00022759"/>
    </source>
</evidence>
<evidence type="ECO:0000313" key="12">
    <source>
        <dbReference type="Proteomes" id="UP001185659"/>
    </source>
</evidence>
<dbReference type="NCBIfam" id="TIGR02191">
    <property type="entry name" value="RNaseIII"/>
    <property type="match status" value="1"/>
</dbReference>
<dbReference type="SUPFAM" id="SSF54768">
    <property type="entry name" value="dsRNA-binding domain-like"/>
    <property type="match status" value="1"/>
</dbReference>
<evidence type="ECO:0000256" key="1">
    <source>
        <dbReference type="ARBA" id="ARBA00000109"/>
    </source>
</evidence>
<keyword evidence="8" id="KW-0698">rRNA processing</keyword>
<dbReference type="PROSITE" id="PS50142">
    <property type="entry name" value="RNASE_3_2"/>
    <property type="match status" value="1"/>
</dbReference>
<keyword evidence="8" id="KW-0479">Metal-binding</keyword>
<dbReference type="Proteomes" id="UP001185659">
    <property type="component" value="Unassembled WGS sequence"/>
</dbReference>
<evidence type="ECO:0000256" key="3">
    <source>
        <dbReference type="ARBA" id="ARBA00022664"/>
    </source>
</evidence>
<accession>A0ABU4AJQ4</accession>
<keyword evidence="8" id="KW-0699">rRNA-binding</keyword>
<name>A0ABU4AJQ4_9HYPH</name>
<comment type="caution">
    <text evidence="11">The sequence shown here is derived from an EMBL/GenBank/DDBJ whole genome shotgun (WGS) entry which is preliminary data.</text>
</comment>
<dbReference type="Gene3D" id="1.10.1520.10">
    <property type="entry name" value="Ribonuclease III domain"/>
    <property type="match status" value="1"/>
</dbReference>
<keyword evidence="8" id="KW-0460">Magnesium</keyword>
<dbReference type="EC" id="3.1.26.3" evidence="8"/>